<dbReference type="InterPro" id="IPR011102">
    <property type="entry name" value="Sig_transdc_His_kinase_HWE"/>
</dbReference>
<sequence>MPQAGIRVFERLPTVTIEPRTGKAFAFAVICSAAALGFRAAIGMLDPAAPPFPAFLVATMITAIVAGSMAGLVGAVLGLVLAWLVFVEHVPEQFSVTGLLQYALISGLIIWISDEYRRLLRRSQERQKQTERQMRLISAENDTLTLIAEDKPLAETLSSVARTIEVYSDNTVLASVLLLDDDGKRLRHCAAPSLPDSYNQAIDGLEIGPSTGSCGSAAFRAQPVYVADVETAPEWEDFRALARQHQLRACWSTPIMSRMNTVLGTFAVYHREPRSPESRDIEIVTLLVKIASLAIERERSREQRHLLLQELAHRMKNSFAVVSAIASNTLRRHVEKSRYSDFEQRLTALARVQSLLTQTNWTSVRVHDLVDNLATSPFRNGSERFKVQGPDVRLPSQLILPFALSIHELCTNATKYGALSNSAGEVEITWRHDAATDPEQLVFRWVERNGPPVAEPARKGFGSRMIKMAFAKSVGGDVAWHFKPGGVECEIRVPYAALSMSGGDHEVRKRDNQADTPASSPKRASGGRS</sequence>
<feature type="domain" description="Signal transduction histidine kinase HWE region" evidence="12">
    <location>
        <begin position="310"/>
        <end position="391"/>
    </location>
</feature>
<keyword evidence="14" id="KW-1185">Reference proteome</keyword>
<dbReference type="EMBL" id="JALPRY010000007">
    <property type="protein sequence ID" value="MCK8779430.1"/>
    <property type="molecule type" value="Genomic_DNA"/>
</dbReference>
<keyword evidence="7" id="KW-0067">ATP-binding</keyword>
<feature type="transmembrane region" description="Helical" evidence="10">
    <location>
        <begin position="54"/>
        <end position="87"/>
    </location>
</feature>
<dbReference type="Gene3D" id="3.30.565.10">
    <property type="entry name" value="Histidine kinase-like ATPase, C-terminal domain"/>
    <property type="match status" value="1"/>
</dbReference>
<evidence type="ECO:0000256" key="7">
    <source>
        <dbReference type="ARBA" id="ARBA00022840"/>
    </source>
</evidence>
<evidence type="ECO:0000256" key="5">
    <source>
        <dbReference type="ARBA" id="ARBA00022741"/>
    </source>
</evidence>
<dbReference type="Pfam" id="PF13185">
    <property type="entry name" value="GAF_2"/>
    <property type="match status" value="1"/>
</dbReference>
<keyword evidence="10" id="KW-1133">Transmembrane helix</keyword>
<feature type="transmembrane region" description="Helical" evidence="10">
    <location>
        <begin position="24"/>
        <end position="42"/>
    </location>
</feature>
<organism evidence="13 14">
    <name type="scientific">Neorhizobium turbinariae</name>
    <dbReference type="NCBI Taxonomy" id="2937795"/>
    <lineage>
        <taxon>Bacteria</taxon>
        <taxon>Pseudomonadati</taxon>
        <taxon>Pseudomonadota</taxon>
        <taxon>Alphaproteobacteria</taxon>
        <taxon>Hyphomicrobiales</taxon>
        <taxon>Rhizobiaceae</taxon>
        <taxon>Rhizobium/Agrobacterium group</taxon>
        <taxon>Neorhizobium</taxon>
    </lineage>
</organism>
<dbReference type="Proteomes" id="UP001202827">
    <property type="component" value="Unassembled WGS sequence"/>
</dbReference>
<feature type="domain" description="GAF" evidence="11">
    <location>
        <begin position="152"/>
        <end position="305"/>
    </location>
</feature>
<feature type="transmembrane region" description="Helical" evidence="10">
    <location>
        <begin position="93"/>
        <end position="112"/>
    </location>
</feature>
<reference evidence="13 14" key="1">
    <citation type="submission" date="2022-04" db="EMBL/GenBank/DDBJ databases">
        <title>Rhizobium coralii sp. nov., isolated from coral Turbinaria peltata.</title>
        <authorList>
            <person name="Sun H."/>
        </authorList>
    </citation>
    <scope>NUCLEOTIDE SEQUENCE [LARGE SCALE GENOMIC DNA]</scope>
    <source>
        <strain evidence="13 14">NTR19</strain>
    </source>
</reference>
<evidence type="ECO:0000256" key="1">
    <source>
        <dbReference type="ARBA" id="ARBA00000085"/>
    </source>
</evidence>
<gene>
    <name evidence="13" type="ORF">M0654_05460</name>
</gene>
<dbReference type="InterPro" id="IPR003018">
    <property type="entry name" value="GAF"/>
</dbReference>
<keyword evidence="4" id="KW-0808">Transferase</keyword>
<accession>A0ABT0INK3</accession>
<evidence type="ECO:0000313" key="14">
    <source>
        <dbReference type="Proteomes" id="UP001202827"/>
    </source>
</evidence>
<dbReference type="PANTHER" id="PTHR41523:SF7">
    <property type="entry name" value="HISTIDINE KINASE"/>
    <property type="match status" value="1"/>
</dbReference>
<evidence type="ECO:0000256" key="10">
    <source>
        <dbReference type="SAM" id="Phobius"/>
    </source>
</evidence>
<proteinExistence type="predicted"/>
<evidence type="ECO:0000259" key="11">
    <source>
        <dbReference type="SMART" id="SM00065"/>
    </source>
</evidence>
<keyword evidence="5" id="KW-0547">Nucleotide-binding</keyword>
<name>A0ABT0INK3_9HYPH</name>
<keyword evidence="3" id="KW-0597">Phosphoprotein</keyword>
<evidence type="ECO:0000256" key="6">
    <source>
        <dbReference type="ARBA" id="ARBA00022777"/>
    </source>
</evidence>
<keyword evidence="8" id="KW-0175">Coiled coil</keyword>
<evidence type="ECO:0000256" key="4">
    <source>
        <dbReference type="ARBA" id="ARBA00022679"/>
    </source>
</evidence>
<keyword evidence="10" id="KW-0472">Membrane</keyword>
<dbReference type="EC" id="2.7.13.3" evidence="2"/>
<comment type="caution">
    <text evidence="13">The sequence shown here is derived from an EMBL/GenBank/DDBJ whole genome shotgun (WGS) entry which is preliminary data.</text>
</comment>
<feature type="region of interest" description="Disordered" evidence="9">
    <location>
        <begin position="503"/>
        <end position="529"/>
    </location>
</feature>
<dbReference type="SUPFAM" id="SSF55781">
    <property type="entry name" value="GAF domain-like"/>
    <property type="match status" value="1"/>
</dbReference>
<dbReference type="InterPro" id="IPR029016">
    <property type="entry name" value="GAF-like_dom_sf"/>
</dbReference>
<evidence type="ECO:0000313" key="13">
    <source>
        <dbReference type="EMBL" id="MCK8779430.1"/>
    </source>
</evidence>
<dbReference type="Gene3D" id="3.30.450.40">
    <property type="match status" value="1"/>
</dbReference>
<evidence type="ECO:0000256" key="3">
    <source>
        <dbReference type="ARBA" id="ARBA00022553"/>
    </source>
</evidence>
<evidence type="ECO:0000256" key="9">
    <source>
        <dbReference type="SAM" id="MobiDB-lite"/>
    </source>
</evidence>
<dbReference type="SMART" id="SM00065">
    <property type="entry name" value="GAF"/>
    <property type="match status" value="1"/>
</dbReference>
<evidence type="ECO:0000256" key="2">
    <source>
        <dbReference type="ARBA" id="ARBA00012438"/>
    </source>
</evidence>
<keyword evidence="10" id="KW-0812">Transmembrane</keyword>
<dbReference type="PANTHER" id="PTHR41523">
    <property type="entry name" value="TWO-COMPONENT SYSTEM SENSOR PROTEIN"/>
    <property type="match status" value="1"/>
</dbReference>
<evidence type="ECO:0000259" key="12">
    <source>
        <dbReference type="SMART" id="SM00911"/>
    </source>
</evidence>
<protein>
    <recommendedName>
        <fullName evidence="2">histidine kinase</fullName>
        <ecNumber evidence="2">2.7.13.3</ecNumber>
    </recommendedName>
</protein>
<dbReference type="InterPro" id="IPR036890">
    <property type="entry name" value="HATPase_C_sf"/>
</dbReference>
<comment type="catalytic activity">
    <reaction evidence="1">
        <text>ATP + protein L-histidine = ADP + protein N-phospho-L-histidine.</text>
        <dbReference type="EC" id="2.7.13.3"/>
    </reaction>
</comment>
<feature type="compositionally biased region" description="Basic and acidic residues" evidence="9">
    <location>
        <begin position="503"/>
        <end position="513"/>
    </location>
</feature>
<dbReference type="RefSeq" id="WP_248682165.1">
    <property type="nucleotide sequence ID" value="NZ_JALPRY010000007.1"/>
</dbReference>
<evidence type="ECO:0000256" key="8">
    <source>
        <dbReference type="SAM" id="Coils"/>
    </source>
</evidence>
<feature type="coiled-coil region" evidence="8">
    <location>
        <begin position="113"/>
        <end position="140"/>
    </location>
</feature>
<dbReference type="SMART" id="SM00911">
    <property type="entry name" value="HWE_HK"/>
    <property type="match status" value="1"/>
</dbReference>
<keyword evidence="6" id="KW-0418">Kinase</keyword>
<dbReference type="Pfam" id="PF07536">
    <property type="entry name" value="HWE_HK"/>
    <property type="match status" value="1"/>
</dbReference>